<reference evidence="1" key="1">
    <citation type="submission" date="2022-12" db="EMBL/GenBank/DDBJ databases">
        <title>Reference genome sequencing for broad-spectrum identification of bacterial and archaeal isolates by mass spectrometry.</title>
        <authorList>
            <person name="Sekiguchi Y."/>
            <person name="Tourlousse D.M."/>
        </authorList>
    </citation>
    <scope>NUCLEOTIDE SEQUENCE</scope>
    <source>
        <strain evidence="1">ASRB1</strain>
    </source>
</reference>
<dbReference type="RefSeq" id="WP_281795783.1">
    <property type="nucleotide sequence ID" value="NZ_BSDR01000001.1"/>
</dbReference>
<comment type="caution">
    <text evidence="1">The sequence shown here is derived from an EMBL/GenBank/DDBJ whole genome shotgun (WGS) entry which is preliminary data.</text>
</comment>
<accession>A0A9W6L8I7</accession>
<organism evidence="1 2">
    <name type="scientific">Desulforhabdus amnigena</name>
    <dbReference type="NCBI Taxonomy" id="40218"/>
    <lineage>
        <taxon>Bacteria</taxon>
        <taxon>Pseudomonadati</taxon>
        <taxon>Thermodesulfobacteriota</taxon>
        <taxon>Syntrophobacteria</taxon>
        <taxon>Syntrophobacterales</taxon>
        <taxon>Syntrophobacteraceae</taxon>
        <taxon>Desulforhabdus</taxon>
    </lineage>
</organism>
<sequence length="72" mass="8240">MSTATKICRDKVLAEIDALPEEYLPFLLQMMRAFRESVTLKPAEESFRQGWCEAQSGMTSPVEDLWDDIDAQ</sequence>
<dbReference type="AlphaFoldDB" id="A0A9W6L8I7"/>
<evidence type="ECO:0000313" key="2">
    <source>
        <dbReference type="Proteomes" id="UP001144372"/>
    </source>
</evidence>
<gene>
    <name evidence="1" type="ORF">DAMNIGENAA_31910</name>
</gene>
<keyword evidence="2" id="KW-1185">Reference proteome</keyword>
<evidence type="ECO:0000313" key="1">
    <source>
        <dbReference type="EMBL" id="GLI35758.1"/>
    </source>
</evidence>
<name>A0A9W6L8I7_9BACT</name>
<proteinExistence type="predicted"/>
<dbReference type="Proteomes" id="UP001144372">
    <property type="component" value="Unassembled WGS sequence"/>
</dbReference>
<dbReference type="EMBL" id="BSDR01000001">
    <property type="protein sequence ID" value="GLI35758.1"/>
    <property type="molecule type" value="Genomic_DNA"/>
</dbReference>
<protein>
    <submittedName>
        <fullName evidence="1">Uncharacterized protein</fullName>
    </submittedName>
</protein>